<dbReference type="InterPro" id="IPR004360">
    <property type="entry name" value="Glyas_Fos-R_dOase_dom"/>
</dbReference>
<comment type="caution">
    <text evidence="2">The sequence shown here is derived from an EMBL/GenBank/DDBJ whole genome shotgun (WGS) entry which is preliminary data.</text>
</comment>
<proteinExistence type="predicted"/>
<evidence type="ECO:0000313" key="3">
    <source>
        <dbReference type="Proteomes" id="UP000682403"/>
    </source>
</evidence>
<feature type="domain" description="Glyoxalase/fosfomycin resistance/dioxygenase" evidence="1">
    <location>
        <begin position="15"/>
        <end position="124"/>
    </location>
</feature>
<organism evidence="2 3">
    <name type="scientific">Metabacillus flavus</name>
    <dbReference type="NCBI Taxonomy" id="2823519"/>
    <lineage>
        <taxon>Bacteria</taxon>
        <taxon>Bacillati</taxon>
        <taxon>Bacillota</taxon>
        <taxon>Bacilli</taxon>
        <taxon>Bacillales</taxon>
        <taxon>Bacillaceae</taxon>
        <taxon>Metabacillus</taxon>
    </lineage>
</organism>
<dbReference type="Gene3D" id="3.10.180.10">
    <property type="entry name" value="2,3-Dihydroxybiphenyl 1,2-Dioxygenase, domain 1"/>
    <property type="match status" value="1"/>
</dbReference>
<dbReference type="Pfam" id="PF00903">
    <property type="entry name" value="Glyoxalase"/>
    <property type="match status" value="1"/>
</dbReference>
<dbReference type="RefSeq" id="WP_211560171.1">
    <property type="nucleotide sequence ID" value="NZ_JAGVRK010000001.1"/>
</dbReference>
<name>A0ABS5LHI1_9BACI</name>
<dbReference type="InterPro" id="IPR029068">
    <property type="entry name" value="Glyas_Bleomycin-R_OHBP_Dase"/>
</dbReference>
<evidence type="ECO:0000313" key="2">
    <source>
        <dbReference type="EMBL" id="MBS2970210.1"/>
    </source>
</evidence>
<reference evidence="2 3" key="1">
    <citation type="submission" date="2021-04" db="EMBL/GenBank/DDBJ databases">
        <title>Metabacillus sp. strain KIGAM252 whole genome sequence.</title>
        <authorList>
            <person name="Seo M.-J."/>
            <person name="Cho E.-S."/>
            <person name="Hwang C.Y."/>
            <person name="Yoon D.J."/>
        </authorList>
    </citation>
    <scope>NUCLEOTIDE SEQUENCE [LARGE SCALE GENOMIC DNA]</scope>
    <source>
        <strain evidence="2 3">KIGAM252</strain>
    </source>
</reference>
<keyword evidence="3" id="KW-1185">Reference proteome</keyword>
<gene>
    <name evidence="2" type="ORF">J9317_15800</name>
</gene>
<sequence length="127" mass="14301">MKAAAVPIKNQMNGVFVHVKNLKVSVKWYYDLLGQKADLDKVHSPVCNIPINGTTSLTLDDHSFDSQFKESISGNPIFNLYAPEIEEAYAFVKNKEIKIVRELEWAGETAWFNIQDPDGNVIMIANC</sequence>
<dbReference type="SUPFAM" id="SSF54593">
    <property type="entry name" value="Glyoxalase/Bleomycin resistance protein/Dihydroxybiphenyl dioxygenase"/>
    <property type="match status" value="1"/>
</dbReference>
<dbReference type="Proteomes" id="UP000682403">
    <property type="component" value="Unassembled WGS sequence"/>
</dbReference>
<accession>A0ABS5LHI1</accession>
<protein>
    <submittedName>
        <fullName evidence="2">VOC family protein</fullName>
    </submittedName>
</protein>
<evidence type="ECO:0000259" key="1">
    <source>
        <dbReference type="Pfam" id="PF00903"/>
    </source>
</evidence>
<dbReference type="CDD" id="cd06587">
    <property type="entry name" value="VOC"/>
    <property type="match status" value="1"/>
</dbReference>
<dbReference type="EMBL" id="JAGVRK010000001">
    <property type="protein sequence ID" value="MBS2970210.1"/>
    <property type="molecule type" value="Genomic_DNA"/>
</dbReference>